<evidence type="ECO:0000313" key="1">
    <source>
        <dbReference type="EMBL" id="ACB52078.1"/>
    </source>
</evidence>
<dbReference type="AlphaFoldDB" id="B1WU16"/>
<accession>B1WU16</accession>
<name>B1WU16_CROS5</name>
<dbReference type="Proteomes" id="UP000001203">
    <property type="component" value="Chromosome circular"/>
</dbReference>
<organism evidence="1 2">
    <name type="scientific">Crocosphaera subtropica (strain ATCC 51142 / BH68)</name>
    <name type="common">Cyanothece sp. (strain ATCC 51142)</name>
    <dbReference type="NCBI Taxonomy" id="43989"/>
    <lineage>
        <taxon>Bacteria</taxon>
        <taxon>Bacillati</taxon>
        <taxon>Cyanobacteriota</taxon>
        <taxon>Cyanophyceae</taxon>
        <taxon>Oscillatoriophycideae</taxon>
        <taxon>Chroococcales</taxon>
        <taxon>Aphanothecaceae</taxon>
        <taxon>Crocosphaera</taxon>
        <taxon>Crocosphaera subtropica</taxon>
    </lineage>
</organism>
<reference evidence="1 2" key="1">
    <citation type="journal article" date="2008" name="Proc. Natl. Acad. Sci. U.S.A.">
        <title>The genome of Cyanothece 51142, a unicellular diazotrophic cyanobacterium important in the marine nitrogen cycle.</title>
        <authorList>
            <person name="Welsh E.A."/>
            <person name="Liberton M."/>
            <person name="Stoeckel J."/>
            <person name="Loh T."/>
            <person name="Elvitigala T."/>
            <person name="Wang C."/>
            <person name="Wollam A."/>
            <person name="Fulton R.S."/>
            <person name="Clifton S.W."/>
            <person name="Jacobs J.M."/>
            <person name="Aurora R."/>
            <person name="Ghosh B.K."/>
            <person name="Sherman L.A."/>
            <person name="Smith R.D."/>
            <person name="Wilson R.K."/>
            <person name="Pakrasi H.B."/>
        </authorList>
    </citation>
    <scope>NUCLEOTIDE SEQUENCE [LARGE SCALE GENOMIC DNA]</scope>
    <source>
        <strain evidence="2">ATCC 51142 / BH68</strain>
    </source>
</reference>
<sequence>MVILKFGWLAVGVGSDRYSSCSNPVGRSPLL</sequence>
<evidence type="ECO:0000313" key="2">
    <source>
        <dbReference type="Proteomes" id="UP000001203"/>
    </source>
</evidence>
<dbReference type="HOGENOM" id="CLU_3396069_0_0_3"/>
<dbReference type="EMBL" id="CP000806">
    <property type="protein sequence ID" value="ACB52078.1"/>
    <property type="molecule type" value="Genomic_DNA"/>
</dbReference>
<dbReference type="KEGG" id="cyt:cce_2730"/>
<proteinExistence type="predicted"/>
<protein>
    <submittedName>
        <fullName evidence="1">Uncharacterized protein</fullName>
    </submittedName>
</protein>
<dbReference type="STRING" id="43989.cce_2730"/>
<keyword evidence="2" id="KW-1185">Reference proteome</keyword>
<gene>
    <name evidence="1" type="ordered locus">cce_2730</name>
</gene>